<feature type="region of interest" description="Disordered" evidence="1">
    <location>
        <begin position="168"/>
        <end position="232"/>
    </location>
</feature>
<reference evidence="2 3" key="1">
    <citation type="submission" date="2018-08" db="EMBL/GenBank/DDBJ databases">
        <title>Pseudooceanicola sediminis CY03 in the family Rhodobacteracea.</title>
        <authorList>
            <person name="Zhang Y.-J."/>
        </authorList>
    </citation>
    <scope>NUCLEOTIDE SEQUENCE [LARGE SCALE GENOMIC DNA]</scope>
    <source>
        <strain evidence="2 3">CY03</strain>
    </source>
</reference>
<dbReference type="OrthoDB" id="8478628at2"/>
<feature type="compositionally biased region" description="Polar residues" evidence="1">
    <location>
        <begin position="176"/>
        <end position="186"/>
    </location>
</feature>
<protein>
    <submittedName>
        <fullName evidence="2">PAS domain-containing protein</fullName>
    </submittedName>
</protein>
<evidence type="ECO:0000313" key="2">
    <source>
        <dbReference type="EMBL" id="RII40521.1"/>
    </source>
</evidence>
<comment type="caution">
    <text evidence="2">The sequence shown here is derived from an EMBL/GenBank/DDBJ whole genome shotgun (WGS) entry which is preliminary data.</text>
</comment>
<dbReference type="InterPro" id="IPR009922">
    <property type="entry name" value="DUF1457"/>
</dbReference>
<accession>A0A399J5B1</accession>
<keyword evidence="3" id="KW-1185">Reference proteome</keyword>
<evidence type="ECO:0000256" key="1">
    <source>
        <dbReference type="SAM" id="MobiDB-lite"/>
    </source>
</evidence>
<name>A0A399J5B1_9RHOB</name>
<sequence>MSNFMSATRFNAITEVEGYWEAIRAGRLVPRRSDIDPRGIERALEFAFILERVAPGIARMRVAGSHLSDIMGMEVRGMPLSAFVTPTGRNDMSEVLEQVFDSPARATLDLMSPSAIGKPAIDAKLVLLPMKSDLGDISRALGCFATHGEIGRAPRRFDIVGHTVTPLLGDFMPSTRPGTPDSSTKSETGERRRNQRPFPAIPQKRPEVTPGTSRLRPGPRPYLSVVDTSGDD</sequence>
<gene>
    <name evidence="2" type="ORF">DL237_00410</name>
</gene>
<dbReference type="AlphaFoldDB" id="A0A399J5B1"/>
<organism evidence="2 3">
    <name type="scientific">Pseudooceanicola sediminis</name>
    <dbReference type="NCBI Taxonomy" id="2211117"/>
    <lineage>
        <taxon>Bacteria</taxon>
        <taxon>Pseudomonadati</taxon>
        <taxon>Pseudomonadota</taxon>
        <taxon>Alphaproteobacteria</taxon>
        <taxon>Rhodobacterales</taxon>
        <taxon>Paracoccaceae</taxon>
        <taxon>Pseudooceanicola</taxon>
    </lineage>
</organism>
<proteinExistence type="predicted"/>
<evidence type="ECO:0000313" key="3">
    <source>
        <dbReference type="Proteomes" id="UP000265848"/>
    </source>
</evidence>
<dbReference type="Pfam" id="PF07310">
    <property type="entry name" value="PAS_5"/>
    <property type="match status" value="1"/>
</dbReference>
<dbReference type="Proteomes" id="UP000265848">
    <property type="component" value="Unassembled WGS sequence"/>
</dbReference>
<dbReference type="EMBL" id="QWJJ01000001">
    <property type="protein sequence ID" value="RII40521.1"/>
    <property type="molecule type" value="Genomic_DNA"/>
</dbReference>